<evidence type="ECO:0000256" key="1">
    <source>
        <dbReference type="SAM" id="Phobius"/>
    </source>
</evidence>
<organism evidence="2">
    <name type="scientific">Amphimedon queenslandica</name>
    <name type="common">Sponge</name>
    <dbReference type="NCBI Taxonomy" id="400682"/>
    <lineage>
        <taxon>Eukaryota</taxon>
        <taxon>Metazoa</taxon>
        <taxon>Porifera</taxon>
        <taxon>Demospongiae</taxon>
        <taxon>Heteroscleromorpha</taxon>
        <taxon>Haplosclerida</taxon>
        <taxon>Niphatidae</taxon>
        <taxon>Amphimedon</taxon>
    </lineage>
</organism>
<reference evidence="2" key="1">
    <citation type="submission" date="2017-05" db="UniProtKB">
        <authorList>
            <consortium name="EnsemblMetazoa"/>
        </authorList>
    </citation>
    <scope>IDENTIFICATION</scope>
</reference>
<evidence type="ECO:0000313" key="2">
    <source>
        <dbReference type="EnsemblMetazoa" id="Aqu2.1.03370_001"/>
    </source>
</evidence>
<keyword evidence="1" id="KW-0472">Membrane</keyword>
<dbReference type="InParanoid" id="A0A1X7SMR1"/>
<keyword evidence="1" id="KW-0812">Transmembrane</keyword>
<dbReference type="AlphaFoldDB" id="A0A1X7SMR1"/>
<protein>
    <recommendedName>
        <fullName evidence="3">Sugar phosphate transporter domain-containing protein</fullName>
    </recommendedName>
</protein>
<evidence type="ECO:0008006" key="3">
    <source>
        <dbReference type="Google" id="ProtNLM"/>
    </source>
</evidence>
<feature type="transmembrane region" description="Helical" evidence="1">
    <location>
        <begin position="12"/>
        <end position="33"/>
    </location>
</feature>
<feature type="transmembrane region" description="Helical" evidence="1">
    <location>
        <begin position="45"/>
        <end position="65"/>
    </location>
</feature>
<dbReference type="EnsemblMetazoa" id="Aqu2.1.03370_001">
    <property type="protein sequence ID" value="Aqu2.1.03370_001"/>
    <property type="gene ID" value="Aqu2.1.03370"/>
</dbReference>
<name>A0A1X7SMR1_AMPQE</name>
<accession>A0A1X7SMR1</accession>
<sequence length="79" mass="8623">MGFVLAPLLIMFKYNLSLVMTTSVNQVIMLTVIQLLSTHLIHSGMVKVVVGLKVLVVMLLVSHGFTETMVALPLLTILS</sequence>
<keyword evidence="1" id="KW-1133">Transmembrane helix</keyword>
<proteinExistence type="predicted"/>